<dbReference type="Proteomes" id="UP000308037">
    <property type="component" value="Unassembled WGS sequence"/>
</dbReference>
<reference evidence="1 2" key="1">
    <citation type="submission" date="2019-04" db="EMBL/GenBank/DDBJ databases">
        <title>Natronomonas sp. F20-122 a newhaloarchaeon isolated from a saline saltern of Isla Bacuta, Huelva, Spain.</title>
        <authorList>
            <person name="Duran-Viseras A."/>
            <person name="Sanchez-Porro C."/>
            <person name="Ventosa A."/>
        </authorList>
    </citation>
    <scope>NUCLEOTIDE SEQUENCE [LARGE SCALE GENOMIC DNA]</scope>
    <source>
        <strain evidence="1 2">F20-122</strain>
    </source>
</reference>
<proteinExistence type="predicted"/>
<protein>
    <submittedName>
        <fullName evidence="1">DUF47 family protein</fullName>
    </submittedName>
</protein>
<name>A0A4U5JIV6_9EURY</name>
<gene>
    <name evidence="1" type="ORF">DM868_00715</name>
</gene>
<dbReference type="Gene3D" id="1.20.58.220">
    <property type="entry name" value="Phosphate transport system protein phou homolog 2, domain 2"/>
    <property type="match status" value="1"/>
</dbReference>
<comment type="caution">
    <text evidence="1">The sequence shown here is derived from an EMBL/GenBank/DDBJ whole genome shotgun (WGS) entry which is preliminary data.</text>
</comment>
<dbReference type="AlphaFoldDB" id="A0A4U5JIV6"/>
<accession>A0A4U5JIV6</accession>
<keyword evidence="2" id="KW-1185">Reference proteome</keyword>
<dbReference type="EMBL" id="QKNX01000001">
    <property type="protein sequence ID" value="TKR27647.1"/>
    <property type="molecule type" value="Genomic_DNA"/>
</dbReference>
<evidence type="ECO:0000313" key="1">
    <source>
        <dbReference type="EMBL" id="TKR27647.1"/>
    </source>
</evidence>
<organism evidence="1 2">
    <name type="scientific">Natronomonas salsuginis</name>
    <dbReference type="NCBI Taxonomy" id="2217661"/>
    <lineage>
        <taxon>Archaea</taxon>
        <taxon>Methanobacteriati</taxon>
        <taxon>Methanobacteriota</taxon>
        <taxon>Stenosarchaea group</taxon>
        <taxon>Halobacteria</taxon>
        <taxon>Halobacteriales</taxon>
        <taxon>Natronomonadaceae</taxon>
        <taxon>Natronomonas</taxon>
    </lineage>
</organism>
<dbReference type="InterPro" id="IPR038078">
    <property type="entry name" value="PhoU-like_sf"/>
</dbReference>
<evidence type="ECO:0000313" key="2">
    <source>
        <dbReference type="Proteomes" id="UP000308037"/>
    </source>
</evidence>
<sequence>MMAVDTSRPFGERLEATTDRYLDRLDNCVTALPTLVEEYSTDAGYGSTVDRIQSLESDCDELKLALGKLVTTADAKEVGLRLTWVHLHADRMLELYGHLDTIANVSEQFAEELAAIAPKRVDDCLDGIARMAELAVAAMAELEVVVQEFVRTLCRPEYSASITQGVSAIRAFEGDSDAVRTRVLETAFDREHDATAVAYRQLAVLLDGVLDAMEDVTDQMHLMTGPDTWLDIEIYPEYHY</sequence>